<gene>
    <name evidence="1" type="ORF">PHA8399_02577</name>
</gene>
<evidence type="ECO:0000313" key="2">
    <source>
        <dbReference type="Proteomes" id="UP000051326"/>
    </source>
</evidence>
<sequence length="199" mass="21410">MIRISALLAALALLTACGETRLDEAPEDLGAFQARVTHVYTEKALQWPLSRNADHSEWTAPIETALNTRLRRYAGTQQYDVAVTLEGFMLAPPGVPVLFSPKSAVVVNVFVYDVANKKFLAKKHQMEIFESTTGESAVLGSGHARTKEQQIQGLAVNIADKVEEWMAENHKEQGWFAPRPAAGAASAAAAAAAEPVPAG</sequence>
<evidence type="ECO:0000313" key="1">
    <source>
        <dbReference type="EMBL" id="CUI00446.1"/>
    </source>
</evidence>
<name>A0A0P1HAT7_9RHOB</name>
<proteinExistence type="predicted"/>
<organism evidence="1 2">
    <name type="scientific">Leisingera aquaemixtae</name>
    <dbReference type="NCBI Taxonomy" id="1396826"/>
    <lineage>
        <taxon>Bacteria</taxon>
        <taxon>Pseudomonadati</taxon>
        <taxon>Pseudomonadota</taxon>
        <taxon>Alphaproteobacteria</taxon>
        <taxon>Rhodobacterales</taxon>
        <taxon>Roseobacteraceae</taxon>
        <taxon>Leisingera</taxon>
    </lineage>
</organism>
<reference evidence="1 2" key="1">
    <citation type="submission" date="2015-09" db="EMBL/GenBank/DDBJ databases">
        <authorList>
            <consortium name="Swine Surveillance"/>
        </authorList>
    </citation>
    <scope>NUCLEOTIDE SEQUENCE [LARGE SCALE GENOMIC DNA]</scope>
    <source>
        <strain evidence="1 2">CECT 8399</strain>
    </source>
</reference>
<protein>
    <recommendedName>
        <fullName evidence="3">Lipoprotein</fullName>
    </recommendedName>
</protein>
<evidence type="ECO:0008006" key="3">
    <source>
        <dbReference type="Google" id="ProtNLM"/>
    </source>
</evidence>
<dbReference type="EMBL" id="CYSR01000026">
    <property type="protein sequence ID" value="CUI00446.1"/>
    <property type="molecule type" value="Genomic_DNA"/>
</dbReference>
<dbReference type="PROSITE" id="PS51257">
    <property type="entry name" value="PROKAR_LIPOPROTEIN"/>
    <property type="match status" value="1"/>
</dbReference>
<accession>A0A0P1HAT7</accession>
<dbReference type="RefSeq" id="WP_058286528.1">
    <property type="nucleotide sequence ID" value="NZ_CYSR01000026.1"/>
</dbReference>
<dbReference type="AlphaFoldDB" id="A0A0P1HAT7"/>
<dbReference type="Proteomes" id="UP000051326">
    <property type="component" value="Unassembled WGS sequence"/>
</dbReference>
<dbReference type="STRING" id="1396826.PHA8399_02577"/>